<dbReference type="PANTHER" id="PTHR30158">
    <property type="entry name" value="ACRA/E-RELATED COMPONENT OF DRUG EFFLUX TRANSPORTER"/>
    <property type="match status" value="1"/>
</dbReference>
<feature type="domain" description="Multidrug resistance protein MdtA-like barrel-sandwich hybrid" evidence="5">
    <location>
        <begin position="64"/>
        <end position="197"/>
    </location>
</feature>
<keyword evidence="3" id="KW-0732">Signal</keyword>
<dbReference type="NCBIfam" id="TIGR01730">
    <property type="entry name" value="RND_mfp"/>
    <property type="match status" value="1"/>
</dbReference>
<name>A0A822V6W1_AGRTU</name>
<proteinExistence type="inferred from homology"/>
<dbReference type="Gene3D" id="1.10.287.470">
    <property type="entry name" value="Helix hairpin bin"/>
    <property type="match status" value="1"/>
</dbReference>
<dbReference type="Gene3D" id="2.40.50.100">
    <property type="match status" value="1"/>
</dbReference>
<evidence type="ECO:0000256" key="1">
    <source>
        <dbReference type="ARBA" id="ARBA00004196"/>
    </source>
</evidence>
<dbReference type="Gene3D" id="2.40.30.170">
    <property type="match status" value="1"/>
</dbReference>
<dbReference type="Pfam" id="PF25876">
    <property type="entry name" value="HH_MFP_RND"/>
    <property type="match status" value="1"/>
</dbReference>
<dbReference type="EMBL" id="FCNL01000042">
    <property type="protein sequence ID" value="CVI25240.1"/>
    <property type="molecule type" value="Genomic_DNA"/>
</dbReference>
<dbReference type="GO" id="GO:0022857">
    <property type="term" value="F:transmembrane transporter activity"/>
    <property type="evidence" value="ECO:0007669"/>
    <property type="project" value="InterPro"/>
</dbReference>
<dbReference type="FunFam" id="2.40.420.20:FF:000001">
    <property type="entry name" value="Efflux RND transporter periplasmic adaptor subunit"/>
    <property type="match status" value="1"/>
</dbReference>
<comment type="caution">
    <text evidence="8">The sequence shown here is derived from an EMBL/GenBank/DDBJ whole genome shotgun (WGS) entry which is preliminary data.</text>
</comment>
<protein>
    <submittedName>
        <fullName evidence="8">Component of multidrug efflux pump, acrB/acrD/acrF family</fullName>
    </submittedName>
</protein>
<dbReference type="InterPro" id="IPR058626">
    <property type="entry name" value="MdtA-like_b-barrel"/>
</dbReference>
<sequence length="390" mass="41453">MLCARKTAAHLLMISLLVSLGGCSDEKQSQSAVAPATKVAIIEVKAEKLPVVTELPGRVAPMVTADVRPRITGMVLKRVFEQGTTVKEGDVLYIIDPEPFKAKVASAQATLDSAIAAQKLARQKADRQTQLSQNGIASLETRDTAVSELAQSNADVERARADLRTGQLELQYTEIRAPISGSIGRALVTEGSLVSPTSDVMATIQQIDPVYADFTQPADNMIRLKNAVAEGKLEADASGSALLKLISAEGRPYPHDGKLLFSEATANAATGQVILRGEFPNPETNLLPGMYVRGRIEQAALDGALAVPEQAIQRDTAGIAQVYIVGADNKVDIRPVSLGWILDGRWVVLEGVSAGDRVIVEGFQRIAPGIQVQPEPWSNPALAPQTVNGG</sequence>
<dbReference type="InterPro" id="IPR058625">
    <property type="entry name" value="MdtA-like_BSH"/>
</dbReference>
<feature type="domain" description="Multidrug resistance protein MdtA-like alpha-helical hairpin" evidence="4">
    <location>
        <begin position="104"/>
        <end position="173"/>
    </location>
</feature>
<evidence type="ECO:0000313" key="9">
    <source>
        <dbReference type="Proteomes" id="UP000192074"/>
    </source>
</evidence>
<dbReference type="SUPFAM" id="SSF111369">
    <property type="entry name" value="HlyD-like secretion proteins"/>
    <property type="match status" value="1"/>
</dbReference>
<dbReference type="Pfam" id="PF25917">
    <property type="entry name" value="BSH_RND"/>
    <property type="match status" value="1"/>
</dbReference>
<evidence type="ECO:0000256" key="2">
    <source>
        <dbReference type="ARBA" id="ARBA00009477"/>
    </source>
</evidence>
<dbReference type="GO" id="GO:0005886">
    <property type="term" value="C:plasma membrane"/>
    <property type="evidence" value="ECO:0007669"/>
    <property type="project" value="TreeGrafter"/>
</dbReference>
<gene>
    <name evidence="8" type="ORF">AGR4A_pAt30055</name>
</gene>
<dbReference type="GO" id="GO:0046677">
    <property type="term" value="P:response to antibiotic"/>
    <property type="evidence" value="ECO:0007669"/>
    <property type="project" value="TreeGrafter"/>
</dbReference>
<dbReference type="InterPro" id="IPR006143">
    <property type="entry name" value="RND_pump_MFP"/>
</dbReference>
<comment type="similarity">
    <text evidence="2">Belongs to the membrane fusion protein (MFP) (TC 8.A.1) family.</text>
</comment>
<reference evidence="8 9" key="1">
    <citation type="submission" date="2016-01" db="EMBL/GenBank/DDBJ databases">
        <authorList>
            <person name="Regsiter A."/>
            <person name="william w."/>
        </authorList>
    </citation>
    <scope>NUCLEOTIDE SEQUENCE [LARGE SCALE GENOMIC DNA]</scope>
    <source>
        <strain evidence="8 9">B6</strain>
    </source>
</reference>
<dbReference type="PROSITE" id="PS51257">
    <property type="entry name" value="PROKAR_LIPOPROTEIN"/>
    <property type="match status" value="1"/>
</dbReference>
<dbReference type="Proteomes" id="UP000192074">
    <property type="component" value="Unassembled WGS sequence"/>
</dbReference>
<dbReference type="Pfam" id="PF25967">
    <property type="entry name" value="RND-MFP_C"/>
    <property type="match status" value="1"/>
</dbReference>
<dbReference type="GO" id="GO:0030313">
    <property type="term" value="C:cell envelope"/>
    <property type="evidence" value="ECO:0007669"/>
    <property type="project" value="UniProtKB-SubCell"/>
</dbReference>
<dbReference type="InterPro" id="IPR058624">
    <property type="entry name" value="MdtA-like_HH"/>
</dbReference>
<organism evidence="8 9">
    <name type="scientific">Agrobacterium tumefaciens str. B6</name>
    <dbReference type="NCBI Taxonomy" id="1183423"/>
    <lineage>
        <taxon>Bacteria</taxon>
        <taxon>Pseudomonadati</taxon>
        <taxon>Pseudomonadota</taxon>
        <taxon>Alphaproteobacteria</taxon>
        <taxon>Hyphomicrobiales</taxon>
        <taxon>Rhizobiaceae</taxon>
        <taxon>Rhizobium/Agrobacterium group</taxon>
        <taxon>Agrobacterium</taxon>
        <taxon>Agrobacterium tumefaciens complex</taxon>
    </lineage>
</organism>
<dbReference type="AlphaFoldDB" id="A0A822V6W1"/>
<dbReference type="Pfam" id="PF25944">
    <property type="entry name" value="Beta-barrel_RND"/>
    <property type="match status" value="1"/>
</dbReference>
<dbReference type="PANTHER" id="PTHR30158:SF3">
    <property type="entry name" value="MULTIDRUG EFFLUX PUMP SUBUNIT ACRA-RELATED"/>
    <property type="match status" value="1"/>
</dbReference>
<comment type="subcellular location">
    <subcellularLocation>
        <location evidence="1">Cell envelope</location>
    </subcellularLocation>
</comment>
<evidence type="ECO:0000259" key="5">
    <source>
        <dbReference type="Pfam" id="PF25917"/>
    </source>
</evidence>
<evidence type="ECO:0000259" key="6">
    <source>
        <dbReference type="Pfam" id="PF25944"/>
    </source>
</evidence>
<evidence type="ECO:0000259" key="7">
    <source>
        <dbReference type="Pfam" id="PF25967"/>
    </source>
</evidence>
<dbReference type="Gene3D" id="2.40.420.20">
    <property type="match status" value="1"/>
</dbReference>
<feature type="domain" description="Multidrug resistance protein MdtA-like C-terminal permuted SH3" evidence="7">
    <location>
        <begin position="304"/>
        <end position="365"/>
    </location>
</feature>
<evidence type="ECO:0000256" key="3">
    <source>
        <dbReference type="SAM" id="SignalP"/>
    </source>
</evidence>
<dbReference type="InterPro" id="IPR058627">
    <property type="entry name" value="MdtA-like_C"/>
</dbReference>
<feature type="domain" description="Multidrug resistance protein MdtA-like beta-barrel" evidence="6">
    <location>
        <begin position="209"/>
        <end position="298"/>
    </location>
</feature>
<evidence type="ECO:0000313" key="8">
    <source>
        <dbReference type="EMBL" id="CVI25240.1"/>
    </source>
</evidence>
<feature type="signal peptide" evidence="3">
    <location>
        <begin position="1"/>
        <end position="24"/>
    </location>
</feature>
<evidence type="ECO:0000259" key="4">
    <source>
        <dbReference type="Pfam" id="PF25876"/>
    </source>
</evidence>
<feature type="chain" id="PRO_5032689623" evidence="3">
    <location>
        <begin position="25"/>
        <end position="390"/>
    </location>
</feature>
<accession>A0A822V6W1</accession>